<dbReference type="Proteomes" id="UP001652700">
    <property type="component" value="Unplaced"/>
</dbReference>
<accession>A0ABM5KE85</accession>
<keyword evidence="3" id="KW-1185">Reference proteome</keyword>
<evidence type="ECO:0000256" key="1">
    <source>
        <dbReference type="SAM" id="SignalP"/>
    </source>
</evidence>
<keyword evidence="1" id="KW-0732">Signal</keyword>
<dbReference type="RefSeq" id="XP_050508499.1">
    <property type="nucleotide sequence ID" value="XM_050652542.1"/>
</dbReference>
<dbReference type="EnsemblMetazoa" id="XM_050652542.1">
    <property type="protein sequence ID" value="XP_050508499.1"/>
    <property type="gene ID" value="LOC114338990"/>
</dbReference>
<protein>
    <submittedName>
        <fullName evidence="2">Uncharacterized protein</fullName>
    </submittedName>
</protein>
<feature type="chain" id="PRO_5046810713" evidence="1">
    <location>
        <begin position="20"/>
        <end position="157"/>
    </location>
</feature>
<proteinExistence type="predicted"/>
<dbReference type="GeneID" id="114338990"/>
<sequence>MSTIVRLFCIVVFSYSILSTTSYKIRKEHLGYGVRSFLSDILRDPVGKIKKVISNFGIRNPLINSLLKGVENLKSGQGISGFLKIFIKGFISKLEAVYDILIPSGRDIFEILRLGTMDTLKEYTNSTTLQSYNKVVYGVFDFMRQGIKSAKVHLLHL</sequence>
<evidence type="ECO:0000313" key="3">
    <source>
        <dbReference type="Proteomes" id="UP001652700"/>
    </source>
</evidence>
<name>A0ABM5KE85_DIAVI</name>
<evidence type="ECO:0000313" key="2">
    <source>
        <dbReference type="EnsemblMetazoa" id="XP_050508499.1"/>
    </source>
</evidence>
<organism evidence="2 3">
    <name type="scientific">Diabrotica virgifera virgifera</name>
    <name type="common">western corn rootworm</name>
    <dbReference type="NCBI Taxonomy" id="50390"/>
    <lineage>
        <taxon>Eukaryota</taxon>
        <taxon>Metazoa</taxon>
        <taxon>Ecdysozoa</taxon>
        <taxon>Arthropoda</taxon>
        <taxon>Hexapoda</taxon>
        <taxon>Insecta</taxon>
        <taxon>Pterygota</taxon>
        <taxon>Neoptera</taxon>
        <taxon>Endopterygota</taxon>
        <taxon>Coleoptera</taxon>
        <taxon>Polyphaga</taxon>
        <taxon>Cucujiformia</taxon>
        <taxon>Chrysomeloidea</taxon>
        <taxon>Chrysomelidae</taxon>
        <taxon>Galerucinae</taxon>
        <taxon>Diabroticina</taxon>
        <taxon>Diabroticites</taxon>
        <taxon>Diabrotica</taxon>
    </lineage>
</organism>
<feature type="signal peptide" evidence="1">
    <location>
        <begin position="1"/>
        <end position="19"/>
    </location>
</feature>
<reference evidence="2" key="1">
    <citation type="submission" date="2025-05" db="UniProtKB">
        <authorList>
            <consortium name="EnsemblMetazoa"/>
        </authorList>
    </citation>
    <scope>IDENTIFICATION</scope>
</reference>